<evidence type="ECO:0000256" key="5">
    <source>
        <dbReference type="ARBA" id="ARBA00022723"/>
    </source>
</evidence>
<gene>
    <name evidence="11" type="ORF">HYH02_009642</name>
</gene>
<dbReference type="GO" id="GO:0005737">
    <property type="term" value="C:cytoplasm"/>
    <property type="evidence" value="ECO:0007669"/>
    <property type="project" value="UniProtKB-SubCell"/>
</dbReference>
<feature type="compositionally biased region" description="Low complexity" evidence="9">
    <location>
        <begin position="383"/>
        <end position="397"/>
    </location>
</feature>
<comment type="similarity">
    <text evidence="3">Belongs to the Nudix hydrolase family. DCP2 subfamily.</text>
</comment>
<dbReference type="FunFam" id="3.90.79.10:FF:000003">
    <property type="entry name" value="M7GpppN-mRNA hydrolase isoform 2"/>
    <property type="match status" value="1"/>
</dbReference>
<evidence type="ECO:0000256" key="3">
    <source>
        <dbReference type="ARBA" id="ARBA00005279"/>
    </source>
</evidence>
<reference evidence="11" key="1">
    <citation type="journal article" date="2020" name="bioRxiv">
        <title>Comparative genomics of Chlamydomonas.</title>
        <authorList>
            <person name="Craig R.J."/>
            <person name="Hasan A.R."/>
            <person name="Ness R.W."/>
            <person name="Keightley P.D."/>
        </authorList>
    </citation>
    <scope>NUCLEOTIDE SEQUENCE</scope>
    <source>
        <strain evidence="11">CCAP 11/173</strain>
    </source>
</reference>
<feature type="compositionally biased region" description="Low complexity" evidence="9">
    <location>
        <begin position="355"/>
        <end position="364"/>
    </location>
</feature>
<proteinExistence type="inferred from homology"/>
<dbReference type="SMART" id="SM01125">
    <property type="entry name" value="DCP2"/>
    <property type="match status" value="1"/>
</dbReference>
<evidence type="ECO:0000313" key="11">
    <source>
        <dbReference type="EMBL" id="KAG2442154.1"/>
    </source>
</evidence>
<name>A0A835W8Y4_9CHLO</name>
<dbReference type="EMBL" id="JAEHOD010000033">
    <property type="protein sequence ID" value="KAG2442154.1"/>
    <property type="molecule type" value="Genomic_DNA"/>
</dbReference>
<evidence type="ECO:0000313" key="12">
    <source>
        <dbReference type="Proteomes" id="UP000613740"/>
    </source>
</evidence>
<dbReference type="Pfam" id="PF00293">
    <property type="entry name" value="NUDIX"/>
    <property type="match status" value="1"/>
</dbReference>
<dbReference type="PROSITE" id="PS00893">
    <property type="entry name" value="NUDIX_BOX"/>
    <property type="match status" value="1"/>
</dbReference>
<feature type="compositionally biased region" description="Pro residues" evidence="9">
    <location>
        <begin position="325"/>
        <end position="335"/>
    </location>
</feature>
<feature type="domain" description="Nudix hydrolase" evidence="10">
    <location>
        <begin position="107"/>
        <end position="237"/>
    </location>
</feature>
<evidence type="ECO:0000256" key="1">
    <source>
        <dbReference type="ARBA" id="ARBA00001936"/>
    </source>
</evidence>
<dbReference type="AlphaFoldDB" id="A0A835W8Y4"/>
<dbReference type="Gene3D" id="3.90.79.10">
    <property type="entry name" value="Nucleoside Triphosphate Pyrophosphohydrolase"/>
    <property type="match status" value="1"/>
</dbReference>
<keyword evidence="8" id="KW-0464">Manganese</keyword>
<sequence>MATESTGSNYVAADEPSVEILEDLCCKFIFTAPKDALSKDKLFFLVEQAWWYYEDKVRPMAKSRGVELRHYSSYATFAEPLFRKVEVLKPLRPNLQAYLEDYRKYKQGIPVYGAILLDAAMEQVLLVRGNKSSMGWGFPRGKVNEGETEATCAVREVLEETGYDIRSQLREPDYIEVTADGKRHKLYIVTGLDPTTQEFEPHSKWEIGAYAWHRVDALPATADEASQVYMSADGVRHRFFMIHPFVGRLRKWINKRKGQVANRQGGGGTGAAGASAGGAAAAAAGGGGGGGGGGGQWSVTSSAASSMLMSRAELQAHLASLTGPSQPPGLLPATPPAVTAAPGGGGGGGGGGGAAASSTATSGQQPGGGGGGQGRSGGGAKEGQGASKAGRLAHATGAAGGGNGRQQQLQQQQLAQQQPGAAEADKQQSQVKLLQHVSQKLGQLQQQQQQQQAQAQGAGSAGGAAEAAAVSSWAPSMSRFRFDRDALLRCFPAPGGAVVAA</sequence>
<dbReference type="GO" id="GO:0003723">
    <property type="term" value="F:RNA binding"/>
    <property type="evidence" value="ECO:0007669"/>
    <property type="project" value="UniProtKB-KW"/>
</dbReference>
<dbReference type="PANTHER" id="PTHR23114">
    <property type="entry name" value="M7GPPPN-MRNA HYDROLASE"/>
    <property type="match status" value="1"/>
</dbReference>
<feature type="compositionally biased region" description="Gly residues" evidence="9">
    <location>
        <begin position="284"/>
        <end position="295"/>
    </location>
</feature>
<dbReference type="Proteomes" id="UP000613740">
    <property type="component" value="Unassembled WGS sequence"/>
</dbReference>
<dbReference type="InterPro" id="IPR020084">
    <property type="entry name" value="NUDIX_hydrolase_CS"/>
</dbReference>
<accession>A0A835W8Y4</accession>
<keyword evidence="5" id="KW-0479">Metal-binding</keyword>
<feature type="compositionally biased region" description="Low complexity" evidence="9">
    <location>
        <begin position="272"/>
        <end position="283"/>
    </location>
</feature>
<comment type="subcellular location">
    <subcellularLocation>
        <location evidence="2">Cytoplasm</location>
    </subcellularLocation>
</comment>
<evidence type="ECO:0000259" key="10">
    <source>
        <dbReference type="PROSITE" id="PS51462"/>
    </source>
</evidence>
<keyword evidence="7" id="KW-0694">RNA-binding</keyword>
<feature type="compositionally biased region" description="Gly residues" evidence="9">
    <location>
        <begin position="342"/>
        <end position="354"/>
    </location>
</feature>
<evidence type="ECO:0000256" key="8">
    <source>
        <dbReference type="ARBA" id="ARBA00023211"/>
    </source>
</evidence>
<keyword evidence="6" id="KW-0378">Hydrolase</keyword>
<dbReference type="InterPro" id="IPR044099">
    <property type="entry name" value="Dcp2_NUDIX"/>
</dbReference>
<protein>
    <recommendedName>
        <fullName evidence="10">Nudix hydrolase domain-containing protein</fullName>
    </recommendedName>
</protein>
<dbReference type="Gene3D" id="1.10.10.1050">
    <property type="entry name" value="Dcp2, box A domain"/>
    <property type="match status" value="1"/>
</dbReference>
<feature type="compositionally biased region" description="Gly residues" evidence="9">
    <location>
        <begin position="365"/>
        <end position="382"/>
    </location>
</feature>
<dbReference type="PANTHER" id="PTHR23114:SF17">
    <property type="entry name" value="M7GPPPN-MRNA HYDROLASE"/>
    <property type="match status" value="1"/>
</dbReference>
<evidence type="ECO:0000256" key="6">
    <source>
        <dbReference type="ARBA" id="ARBA00022801"/>
    </source>
</evidence>
<dbReference type="InterPro" id="IPR007722">
    <property type="entry name" value="DCP2_BoxA"/>
</dbReference>
<dbReference type="OrthoDB" id="18996at2759"/>
<dbReference type="GO" id="GO:0000290">
    <property type="term" value="P:deadenylation-dependent decapping of nuclear-transcribed mRNA"/>
    <property type="evidence" value="ECO:0007669"/>
    <property type="project" value="InterPro"/>
</dbReference>
<dbReference type="CDD" id="cd03672">
    <property type="entry name" value="NUDIX_Dcp2p_Nudt20"/>
    <property type="match status" value="1"/>
</dbReference>
<dbReference type="GO" id="GO:0140933">
    <property type="term" value="F:5'-(N(7)-methylguanosine 5'-triphospho)-[mRNA] hydrolase activity"/>
    <property type="evidence" value="ECO:0007669"/>
    <property type="project" value="InterPro"/>
</dbReference>
<comment type="cofactor">
    <cofactor evidence="1">
        <name>Mn(2+)</name>
        <dbReference type="ChEBI" id="CHEBI:29035"/>
    </cofactor>
</comment>
<dbReference type="PROSITE" id="PS51462">
    <property type="entry name" value="NUDIX"/>
    <property type="match status" value="1"/>
</dbReference>
<evidence type="ECO:0000256" key="2">
    <source>
        <dbReference type="ARBA" id="ARBA00004496"/>
    </source>
</evidence>
<feature type="compositionally biased region" description="Low complexity" evidence="9">
    <location>
        <begin position="405"/>
        <end position="422"/>
    </location>
</feature>
<dbReference type="GO" id="GO:0000184">
    <property type="term" value="P:nuclear-transcribed mRNA catabolic process, nonsense-mediated decay"/>
    <property type="evidence" value="ECO:0007669"/>
    <property type="project" value="InterPro"/>
</dbReference>
<keyword evidence="12" id="KW-1185">Reference proteome</keyword>
<dbReference type="InterPro" id="IPR000086">
    <property type="entry name" value="NUDIX_hydrolase_dom"/>
</dbReference>
<keyword evidence="4" id="KW-0963">Cytoplasm</keyword>
<organism evidence="11 12">
    <name type="scientific">Chlamydomonas schloesseri</name>
    <dbReference type="NCBI Taxonomy" id="2026947"/>
    <lineage>
        <taxon>Eukaryota</taxon>
        <taxon>Viridiplantae</taxon>
        <taxon>Chlorophyta</taxon>
        <taxon>core chlorophytes</taxon>
        <taxon>Chlorophyceae</taxon>
        <taxon>CS clade</taxon>
        <taxon>Chlamydomonadales</taxon>
        <taxon>Chlamydomonadaceae</taxon>
        <taxon>Chlamydomonas</taxon>
    </lineage>
</organism>
<dbReference type="GO" id="GO:0030145">
    <property type="term" value="F:manganese ion binding"/>
    <property type="evidence" value="ECO:0007669"/>
    <property type="project" value="InterPro"/>
</dbReference>
<dbReference type="SUPFAM" id="SSF55811">
    <property type="entry name" value="Nudix"/>
    <property type="match status" value="1"/>
</dbReference>
<evidence type="ECO:0000256" key="4">
    <source>
        <dbReference type="ARBA" id="ARBA00022490"/>
    </source>
</evidence>
<dbReference type="InterPro" id="IPR036189">
    <property type="entry name" value="DCP2_BoxA_sf"/>
</dbReference>
<comment type="caution">
    <text evidence="11">The sequence shown here is derived from an EMBL/GenBank/DDBJ whole genome shotgun (WGS) entry which is preliminary data.</text>
</comment>
<evidence type="ECO:0000256" key="9">
    <source>
        <dbReference type="SAM" id="MobiDB-lite"/>
    </source>
</evidence>
<dbReference type="Pfam" id="PF05026">
    <property type="entry name" value="DCP2"/>
    <property type="match status" value="1"/>
</dbReference>
<feature type="region of interest" description="Disordered" evidence="9">
    <location>
        <begin position="320"/>
        <end position="429"/>
    </location>
</feature>
<dbReference type="InterPro" id="IPR015797">
    <property type="entry name" value="NUDIX_hydrolase-like_dom_sf"/>
</dbReference>
<feature type="region of interest" description="Disordered" evidence="9">
    <location>
        <begin position="260"/>
        <end position="295"/>
    </location>
</feature>
<evidence type="ECO:0000256" key="7">
    <source>
        <dbReference type="ARBA" id="ARBA00022884"/>
    </source>
</evidence>
<dbReference type="SUPFAM" id="SSF140586">
    <property type="entry name" value="Dcp2 domain-like"/>
    <property type="match status" value="1"/>
</dbReference>